<evidence type="ECO:0000256" key="1">
    <source>
        <dbReference type="ARBA" id="ARBA00004914"/>
    </source>
</evidence>
<dbReference type="InterPro" id="IPR006232">
    <property type="entry name" value="Suc6P_hydrolase"/>
</dbReference>
<gene>
    <name evidence="13" type="ORF">EDD60_103212</name>
</gene>
<dbReference type="NCBIfam" id="TIGR01322">
    <property type="entry name" value="scrB_fam"/>
    <property type="match status" value="1"/>
</dbReference>
<keyword evidence="14" id="KW-1185">Reference proteome</keyword>
<name>A0A4V2W5W0_9FIRM</name>
<dbReference type="SUPFAM" id="SSF75005">
    <property type="entry name" value="Arabinanase/levansucrase/invertase"/>
    <property type="match status" value="1"/>
</dbReference>
<dbReference type="GO" id="GO:0004564">
    <property type="term" value="F:beta-fructofuranosidase activity"/>
    <property type="evidence" value="ECO:0007669"/>
    <property type="project" value="UniProtKB-EC"/>
</dbReference>
<comment type="function">
    <text evidence="9">Enables the bacterium to metabolize sucrose as a sole carbon source.</text>
</comment>
<reference evidence="13 14" key="1">
    <citation type="submission" date="2019-03" db="EMBL/GenBank/DDBJ databases">
        <title>Genomic Encyclopedia of Type Strains, Phase IV (KMG-IV): sequencing the most valuable type-strain genomes for metagenomic binning, comparative biology and taxonomic classification.</title>
        <authorList>
            <person name="Goeker M."/>
        </authorList>
    </citation>
    <scope>NUCLEOTIDE SEQUENCE [LARGE SCALE GENOMIC DNA]</scope>
    <source>
        <strain evidence="13 14">DSM 29487</strain>
    </source>
</reference>
<sequence>MDVKQLKLLNKELSMNQEEYQKKYQEYASQREKVKQDPWRLHYHLMPETGWVNDPNGLCQFKGTYHIYYQYSPFDVEGQTKLWGHMTSSDLLHFKQGEPVLFPDSRVDERGVYSGSAFIKDDTIHYFYTGNVKLIDKEYDYIYAGREQNLVHVESQDGYHFSDKEWLLNQNDYPQEMSCHIRDPKIYEKDNRYYMVLGARSMDDQGCVLIYEGTDLKDWQYKMCITTNESFGYMWECPDLFDLDHQQFLLTCPQGLPHVGYRYENVYQSGYFPIEIDFKNQTYTLKDFRELDYGFDFYAPQTFEDEQGRRILIGWMGLPDIDYTNPTCERGWQHALTMPRVLTQQNGIIHQSPVEEMKALRQSHTQTTVSNFNDCHLNGYVFEMRIAIQKSDDFILQLRKGAYLKYDQSSKLLTLAFEECGYGRDERHIELETINNIWIYSDTSALEIYINDGSYVLTSRVYSLENEDNIQFIKSHMEATIDFYKLSSIIVK</sequence>
<evidence type="ECO:0000313" key="14">
    <source>
        <dbReference type="Proteomes" id="UP000295515"/>
    </source>
</evidence>
<comment type="caution">
    <text evidence="13">The sequence shown here is derived from an EMBL/GenBank/DDBJ whole genome shotgun (WGS) entry which is preliminary data.</text>
</comment>
<evidence type="ECO:0000256" key="8">
    <source>
        <dbReference type="RuleBase" id="RU362110"/>
    </source>
</evidence>
<comment type="pathway">
    <text evidence="1 9">Glycan biosynthesis; sucrose metabolism.</text>
</comment>
<keyword evidence="9" id="KW-0119">Carbohydrate metabolism</keyword>
<dbReference type="EC" id="3.2.1.26" evidence="3 8"/>
<dbReference type="Gene3D" id="2.115.10.20">
    <property type="entry name" value="Glycosyl hydrolase domain, family 43"/>
    <property type="match status" value="1"/>
</dbReference>
<evidence type="ECO:0000259" key="12">
    <source>
        <dbReference type="Pfam" id="PF08244"/>
    </source>
</evidence>
<dbReference type="EMBL" id="SMCQ01000003">
    <property type="protein sequence ID" value="TCW01752.1"/>
    <property type="molecule type" value="Genomic_DNA"/>
</dbReference>
<feature type="domain" description="Glycosyl hydrolase family 32 C-terminal" evidence="12">
    <location>
        <begin position="357"/>
        <end position="480"/>
    </location>
</feature>
<protein>
    <recommendedName>
        <fullName evidence="4 8">Sucrose-6-phosphate hydrolase</fullName>
        <ecNumber evidence="3 8">3.2.1.26</ecNumber>
    </recommendedName>
    <alternativeName>
        <fullName evidence="7 9">Invertase</fullName>
    </alternativeName>
</protein>
<evidence type="ECO:0000256" key="4">
    <source>
        <dbReference type="ARBA" id="ARBA00019623"/>
    </source>
</evidence>
<dbReference type="PANTHER" id="PTHR43101:SF1">
    <property type="entry name" value="BETA-FRUCTOSIDASE"/>
    <property type="match status" value="1"/>
</dbReference>
<dbReference type="InterPro" id="IPR013320">
    <property type="entry name" value="ConA-like_dom_sf"/>
</dbReference>
<evidence type="ECO:0000256" key="10">
    <source>
        <dbReference type="SAM" id="Coils"/>
    </source>
</evidence>
<evidence type="ECO:0000259" key="11">
    <source>
        <dbReference type="Pfam" id="PF00251"/>
    </source>
</evidence>
<proteinExistence type="inferred from homology"/>
<dbReference type="CDD" id="cd18623">
    <property type="entry name" value="GH32_ScrB-like"/>
    <property type="match status" value="1"/>
</dbReference>
<dbReference type="UniPathway" id="UPA00238"/>
<dbReference type="SUPFAM" id="SSF49899">
    <property type="entry name" value="Concanavalin A-like lectins/glucanases"/>
    <property type="match status" value="1"/>
</dbReference>
<feature type="domain" description="Glycosyl hydrolase family 32 N-terminal" evidence="11">
    <location>
        <begin position="44"/>
        <end position="353"/>
    </location>
</feature>
<dbReference type="RefSeq" id="WP_207905291.1">
    <property type="nucleotide sequence ID" value="NZ_JANKBF010000001.1"/>
</dbReference>
<dbReference type="InterPro" id="IPR018053">
    <property type="entry name" value="Glyco_hydro_32_AS"/>
</dbReference>
<dbReference type="SMART" id="SM00640">
    <property type="entry name" value="Glyco_32"/>
    <property type="match status" value="1"/>
</dbReference>
<dbReference type="Pfam" id="PF08244">
    <property type="entry name" value="Glyco_hydro_32C"/>
    <property type="match status" value="1"/>
</dbReference>
<evidence type="ECO:0000313" key="13">
    <source>
        <dbReference type="EMBL" id="TCW01752.1"/>
    </source>
</evidence>
<dbReference type="PANTHER" id="PTHR43101">
    <property type="entry name" value="BETA-FRUCTOSIDASE"/>
    <property type="match status" value="1"/>
</dbReference>
<feature type="coiled-coil region" evidence="10">
    <location>
        <begin position="3"/>
        <end position="37"/>
    </location>
</feature>
<comment type="similarity">
    <text evidence="2 8">Belongs to the glycosyl hydrolase 32 family.</text>
</comment>
<evidence type="ECO:0000256" key="6">
    <source>
        <dbReference type="ARBA" id="ARBA00023295"/>
    </source>
</evidence>
<dbReference type="InterPro" id="IPR001362">
    <property type="entry name" value="Glyco_hydro_32"/>
</dbReference>
<evidence type="ECO:0000256" key="5">
    <source>
        <dbReference type="ARBA" id="ARBA00022801"/>
    </source>
</evidence>
<evidence type="ECO:0000256" key="7">
    <source>
        <dbReference type="ARBA" id="ARBA00033367"/>
    </source>
</evidence>
<evidence type="ECO:0000256" key="2">
    <source>
        <dbReference type="ARBA" id="ARBA00009902"/>
    </source>
</evidence>
<dbReference type="InterPro" id="IPR013148">
    <property type="entry name" value="Glyco_hydro_32_N"/>
</dbReference>
<keyword evidence="10" id="KW-0175">Coiled coil</keyword>
<comment type="catalytic activity">
    <reaction evidence="8">
        <text>Hydrolysis of terminal non-reducing beta-D-fructofuranoside residues in beta-D-fructofuranosides.</text>
        <dbReference type="EC" id="3.2.1.26"/>
    </reaction>
</comment>
<evidence type="ECO:0000256" key="3">
    <source>
        <dbReference type="ARBA" id="ARBA00012758"/>
    </source>
</evidence>
<dbReference type="Pfam" id="PF00251">
    <property type="entry name" value="Glyco_hydro_32N"/>
    <property type="match status" value="1"/>
</dbReference>
<comment type="subcellular location">
    <subcellularLocation>
        <location evidence="9">Cytoplasm</location>
    </subcellularLocation>
</comment>
<dbReference type="GO" id="GO:0005737">
    <property type="term" value="C:cytoplasm"/>
    <property type="evidence" value="ECO:0007669"/>
    <property type="project" value="UniProtKB-SubCell"/>
</dbReference>
<keyword evidence="5 8" id="KW-0378">Hydrolase</keyword>
<dbReference type="InterPro" id="IPR013189">
    <property type="entry name" value="Glyco_hydro_32_C"/>
</dbReference>
<dbReference type="InterPro" id="IPR023296">
    <property type="entry name" value="Glyco_hydro_beta-prop_sf"/>
</dbReference>
<dbReference type="GeneID" id="98914688"/>
<dbReference type="GO" id="GO:0005985">
    <property type="term" value="P:sucrose metabolic process"/>
    <property type="evidence" value="ECO:0007669"/>
    <property type="project" value="UniProtKB-UniPathway"/>
</dbReference>
<organism evidence="13 14">
    <name type="scientific">Longibaculum muris</name>
    <dbReference type="NCBI Taxonomy" id="1796628"/>
    <lineage>
        <taxon>Bacteria</taxon>
        <taxon>Bacillati</taxon>
        <taxon>Bacillota</taxon>
        <taxon>Erysipelotrichia</taxon>
        <taxon>Erysipelotrichales</taxon>
        <taxon>Coprobacillaceae</taxon>
        <taxon>Longibaculum</taxon>
    </lineage>
</organism>
<dbReference type="AlphaFoldDB" id="A0A4V2W5W0"/>
<keyword evidence="6 8" id="KW-0326">Glycosidase</keyword>
<dbReference type="PROSITE" id="PS00609">
    <property type="entry name" value="GLYCOSYL_HYDROL_F32"/>
    <property type="match status" value="1"/>
</dbReference>
<accession>A0A4V2W5W0</accession>
<dbReference type="Proteomes" id="UP000295515">
    <property type="component" value="Unassembled WGS sequence"/>
</dbReference>
<keyword evidence="9" id="KW-0963">Cytoplasm</keyword>
<evidence type="ECO:0000256" key="9">
    <source>
        <dbReference type="RuleBase" id="RU365015"/>
    </source>
</evidence>
<dbReference type="InterPro" id="IPR051214">
    <property type="entry name" value="GH32_Enzymes"/>
</dbReference>